<keyword evidence="3" id="KW-0574">Periplasm</keyword>
<dbReference type="RefSeq" id="WP_210100574.1">
    <property type="nucleotide sequence ID" value="NZ_BAABLK010000024.1"/>
</dbReference>
<dbReference type="EMBL" id="BAABLK010000024">
    <property type="protein sequence ID" value="GAA5226907.1"/>
    <property type="molecule type" value="Genomic_DNA"/>
</dbReference>
<evidence type="ECO:0000256" key="2">
    <source>
        <dbReference type="ARBA" id="ARBA00022729"/>
    </source>
</evidence>
<dbReference type="Proteomes" id="UP001501257">
    <property type="component" value="Unassembled WGS sequence"/>
</dbReference>
<dbReference type="Pfam" id="PF07940">
    <property type="entry name" value="Hepar_II_III_C"/>
    <property type="match status" value="1"/>
</dbReference>
<evidence type="ECO:0000313" key="6">
    <source>
        <dbReference type="EMBL" id="GAA5226907.1"/>
    </source>
</evidence>
<gene>
    <name evidence="6" type="ORF">GCM10025778_14400</name>
</gene>
<evidence type="ECO:0000256" key="3">
    <source>
        <dbReference type="ARBA" id="ARBA00022764"/>
    </source>
</evidence>
<dbReference type="SUPFAM" id="SSF48230">
    <property type="entry name" value="Chondroitin AC/alginate lyase"/>
    <property type="match status" value="1"/>
</dbReference>
<evidence type="ECO:0000256" key="4">
    <source>
        <dbReference type="ARBA" id="ARBA00023239"/>
    </source>
</evidence>
<evidence type="ECO:0000256" key="1">
    <source>
        <dbReference type="ARBA" id="ARBA00004418"/>
    </source>
</evidence>
<proteinExistence type="predicted"/>
<feature type="domain" description="Heparinase II/III-like C-terminal" evidence="5">
    <location>
        <begin position="314"/>
        <end position="536"/>
    </location>
</feature>
<reference evidence="7" key="1">
    <citation type="journal article" date="2019" name="Int. J. Syst. Evol. Microbiol.">
        <title>The Global Catalogue of Microorganisms (GCM) 10K type strain sequencing project: providing services to taxonomists for standard genome sequencing and annotation.</title>
        <authorList>
            <consortium name="The Broad Institute Genomics Platform"/>
            <consortium name="The Broad Institute Genome Sequencing Center for Infectious Disease"/>
            <person name="Wu L."/>
            <person name="Ma J."/>
        </authorList>
    </citation>
    <scope>NUCLEOTIDE SEQUENCE [LARGE SCALE GENOMIC DNA]</scope>
    <source>
        <strain evidence="7">JCM 18952</strain>
    </source>
</reference>
<sequence>MNLLNAETYIIKQFPCKNDKSILQKILNFKKYDIIDVKAWGEVRFDFGNIWSEDLQPSVHRRLHSWLFFSEWVSQLPNSPEHLDIIYDVVENWINRFLYLSETDPLFRRAYHDEATAQRMLVAIRLHHYMASVGDRYQDRCAKLQHMMDYTAVKLESETFFSGLNNHGMFQSMALRNFAVYAVWRGSDRRRAILETAVARISEYFRNSFTSEGVHIEHSPTYHLMILRHVAEHRKFLNALGSDESQYLDQIIDKAKNHSVHTILPNGYFLPISDTQQISLSGVQNNVFENSDFEFAASAGTNGTKPTDLTLFEPKSGYFFHRNSWNKNNSTFLAFTAAYNANYHKHSDDLQVYLWSNGHEILSESGPFGYDSKNPFVKYGFSQWAHNNIVVDGRSLGRTEGAFDSVRMEGIDRVSEGWKVAASNGRFSGVFHKRTLLINDDLTQVEVLDVLESKTEHVYTLNWNVGPTIMVKIIDNGFVGYLKNREIFIMKFESAEPIRIVKRQGVGGTSPRGWRFPKMNTKVPASLISVSFSAADSTIRSQLTLHSVEIGTSVDNARMFNDEPLPSAILPDVISARHPGRTRGDAEWSSYPVVIGSVLKFSNNTALVERAVVKLYNSSGLIDTKAGHLSRMEWNELPAGSYRVRIYPKMTKTYISPFSSDWFIV</sequence>
<dbReference type="PANTHER" id="PTHR39210:SF1">
    <property type="entry name" value="HEPARIN-SULFATE LYASE"/>
    <property type="match status" value="1"/>
</dbReference>
<keyword evidence="2" id="KW-0732">Signal</keyword>
<evidence type="ECO:0000259" key="5">
    <source>
        <dbReference type="Pfam" id="PF07940"/>
    </source>
</evidence>
<dbReference type="InterPro" id="IPR012480">
    <property type="entry name" value="Hepar_II_III_C"/>
</dbReference>
<protein>
    <recommendedName>
        <fullName evidence="5">Heparinase II/III-like C-terminal domain-containing protein</fullName>
    </recommendedName>
</protein>
<organism evidence="6 7">
    <name type="scientific">Paeniglutamicibacter antarcticus</name>
    <dbReference type="NCBI Taxonomy" id="494023"/>
    <lineage>
        <taxon>Bacteria</taxon>
        <taxon>Bacillati</taxon>
        <taxon>Actinomycetota</taxon>
        <taxon>Actinomycetes</taxon>
        <taxon>Micrococcales</taxon>
        <taxon>Micrococcaceae</taxon>
        <taxon>Paeniglutamicibacter</taxon>
    </lineage>
</organism>
<keyword evidence="7" id="KW-1185">Reference proteome</keyword>
<name>A0ABP9TK21_9MICC</name>
<dbReference type="Gene3D" id="2.70.98.70">
    <property type="match status" value="1"/>
</dbReference>
<evidence type="ECO:0000313" key="7">
    <source>
        <dbReference type="Proteomes" id="UP001501257"/>
    </source>
</evidence>
<keyword evidence="4" id="KW-0456">Lyase</keyword>
<dbReference type="InterPro" id="IPR008929">
    <property type="entry name" value="Chondroitin_lyas"/>
</dbReference>
<dbReference type="PANTHER" id="PTHR39210">
    <property type="entry name" value="HEPARIN-SULFATE LYASE"/>
    <property type="match status" value="1"/>
</dbReference>
<accession>A0ABP9TK21</accession>
<comment type="subcellular location">
    <subcellularLocation>
        <location evidence="1">Periplasm</location>
    </subcellularLocation>
</comment>
<comment type="caution">
    <text evidence="6">The sequence shown here is derived from an EMBL/GenBank/DDBJ whole genome shotgun (WGS) entry which is preliminary data.</text>
</comment>
<dbReference type="Gene3D" id="1.50.10.100">
    <property type="entry name" value="Chondroitin AC/alginate lyase"/>
    <property type="match status" value="1"/>
</dbReference>